<accession>A0A2N5SEW1</accession>
<dbReference type="Proteomes" id="UP000235388">
    <property type="component" value="Unassembled WGS sequence"/>
</dbReference>
<evidence type="ECO:0000313" key="1">
    <source>
        <dbReference type="EMBL" id="PLW11773.1"/>
    </source>
</evidence>
<gene>
    <name evidence="1" type="ORF">PCANC_22083</name>
</gene>
<reference evidence="1 2" key="1">
    <citation type="submission" date="2017-11" db="EMBL/GenBank/DDBJ databases">
        <title>De novo assembly and phasing of dikaryotic genomes from two isolates of Puccinia coronata f. sp. avenae, the causal agent of oat crown rust.</title>
        <authorList>
            <person name="Miller M.E."/>
            <person name="Zhang Y."/>
            <person name="Omidvar V."/>
            <person name="Sperschneider J."/>
            <person name="Schwessinger B."/>
            <person name="Raley C."/>
            <person name="Palmer J.M."/>
            <person name="Garnica D."/>
            <person name="Upadhyaya N."/>
            <person name="Rathjen J."/>
            <person name="Taylor J.M."/>
            <person name="Park R.F."/>
            <person name="Dodds P.N."/>
            <person name="Hirsch C.D."/>
            <person name="Kianian S.F."/>
            <person name="Figueroa M."/>
        </authorList>
    </citation>
    <scope>NUCLEOTIDE SEQUENCE [LARGE SCALE GENOMIC DNA]</scope>
    <source>
        <strain evidence="1">12NC29</strain>
    </source>
</reference>
<keyword evidence="2" id="KW-1185">Reference proteome</keyword>
<sequence>MALGHATCHCLWIRNLLYNIIGTNFPVRIFCNNQSAVKIGCEDVSNKQTHHIEREFYVTNQALFEKKTSLEWIPGKNQIADVLTKALGKLAHNSCGNQIQGGAFEIKSLAKISKSGGPLCDSITYLCHVVCAAKERSDCPSLDRSQSGVGGVGL</sequence>
<dbReference type="STRING" id="200324.A0A2N5SEW1"/>
<evidence type="ECO:0008006" key="3">
    <source>
        <dbReference type="Google" id="ProtNLM"/>
    </source>
</evidence>
<organism evidence="1 2">
    <name type="scientific">Puccinia coronata f. sp. avenae</name>
    <dbReference type="NCBI Taxonomy" id="200324"/>
    <lineage>
        <taxon>Eukaryota</taxon>
        <taxon>Fungi</taxon>
        <taxon>Dikarya</taxon>
        <taxon>Basidiomycota</taxon>
        <taxon>Pucciniomycotina</taxon>
        <taxon>Pucciniomycetes</taxon>
        <taxon>Pucciniales</taxon>
        <taxon>Pucciniaceae</taxon>
        <taxon>Puccinia</taxon>
    </lineage>
</organism>
<proteinExistence type="predicted"/>
<dbReference type="AlphaFoldDB" id="A0A2N5SEW1"/>
<evidence type="ECO:0000313" key="2">
    <source>
        <dbReference type="Proteomes" id="UP000235388"/>
    </source>
</evidence>
<dbReference type="EMBL" id="PGCJ01001006">
    <property type="protein sequence ID" value="PLW11773.1"/>
    <property type="molecule type" value="Genomic_DNA"/>
</dbReference>
<name>A0A2N5SEW1_9BASI</name>
<comment type="caution">
    <text evidence="1">The sequence shown here is derived from an EMBL/GenBank/DDBJ whole genome shotgun (WGS) entry which is preliminary data.</text>
</comment>
<dbReference type="CDD" id="cd09272">
    <property type="entry name" value="RNase_HI_RT_Ty1"/>
    <property type="match status" value="1"/>
</dbReference>
<dbReference type="OrthoDB" id="3344688at2759"/>
<protein>
    <recommendedName>
        <fullName evidence="3">Reverse transcriptase Ty1/copia-type domain-containing protein</fullName>
    </recommendedName>
</protein>